<evidence type="ECO:0000256" key="2">
    <source>
        <dbReference type="ARBA" id="ARBA00023125"/>
    </source>
</evidence>
<evidence type="ECO:0000313" key="6">
    <source>
        <dbReference type="Proteomes" id="UP000269998"/>
    </source>
</evidence>
<accession>A0A3S4CXV0</accession>
<dbReference type="KEGG" id="mbai:MB901379_03510"/>
<dbReference type="SMART" id="SM00345">
    <property type="entry name" value="HTH_GNTR"/>
    <property type="match status" value="1"/>
</dbReference>
<evidence type="ECO:0000256" key="1">
    <source>
        <dbReference type="ARBA" id="ARBA00023015"/>
    </source>
</evidence>
<dbReference type="Proteomes" id="UP000269998">
    <property type="component" value="Chromosome"/>
</dbReference>
<protein>
    <submittedName>
        <fullName evidence="5">HTH-type transcriptional regulator McbR</fullName>
    </submittedName>
</protein>
<proteinExistence type="predicted"/>
<keyword evidence="2" id="KW-0238">DNA-binding</keyword>
<dbReference type="EMBL" id="LR130759">
    <property type="protein sequence ID" value="VDM89924.1"/>
    <property type="molecule type" value="Genomic_DNA"/>
</dbReference>
<keyword evidence="3" id="KW-0804">Transcription</keyword>
<dbReference type="PANTHER" id="PTHR43537">
    <property type="entry name" value="TRANSCRIPTIONAL REGULATOR, GNTR FAMILY"/>
    <property type="match status" value="1"/>
</dbReference>
<evidence type="ECO:0000256" key="3">
    <source>
        <dbReference type="ARBA" id="ARBA00023163"/>
    </source>
</evidence>
<dbReference type="SUPFAM" id="SSF48008">
    <property type="entry name" value="GntR ligand-binding domain-like"/>
    <property type="match status" value="1"/>
</dbReference>
<dbReference type="GO" id="GO:0003677">
    <property type="term" value="F:DNA binding"/>
    <property type="evidence" value="ECO:0007669"/>
    <property type="project" value="UniProtKB-KW"/>
</dbReference>
<keyword evidence="6" id="KW-1185">Reference proteome</keyword>
<name>A0A3S4CXV0_9MYCO</name>
<dbReference type="Pfam" id="PF00392">
    <property type="entry name" value="GntR"/>
    <property type="match status" value="1"/>
</dbReference>
<feature type="domain" description="HTH gntR-type" evidence="4">
    <location>
        <begin position="10"/>
        <end position="77"/>
    </location>
</feature>
<organism evidence="5 6">
    <name type="scientific">Mycobacterium basiliense</name>
    <dbReference type="NCBI Taxonomy" id="2094119"/>
    <lineage>
        <taxon>Bacteria</taxon>
        <taxon>Bacillati</taxon>
        <taxon>Actinomycetota</taxon>
        <taxon>Actinomycetes</taxon>
        <taxon>Mycobacteriales</taxon>
        <taxon>Mycobacteriaceae</taxon>
        <taxon>Mycobacterium</taxon>
    </lineage>
</organism>
<dbReference type="InterPro" id="IPR008920">
    <property type="entry name" value="TF_FadR/GntR_C"/>
</dbReference>
<dbReference type="SMART" id="SM00895">
    <property type="entry name" value="FCD"/>
    <property type="match status" value="1"/>
</dbReference>
<dbReference type="Pfam" id="PF07729">
    <property type="entry name" value="FCD"/>
    <property type="match status" value="1"/>
</dbReference>
<reference evidence="6" key="1">
    <citation type="submission" date="2018-02" db="EMBL/GenBank/DDBJ databases">
        <authorList>
            <person name="Seth-Smith MB H."/>
            <person name="Seth-Smith H."/>
        </authorList>
    </citation>
    <scope>NUCLEOTIDE SEQUENCE [LARGE SCALE GENOMIC DNA]</scope>
</reference>
<dbReference type="PANTHER" id="PTHR43537:SF24">
    <property type="entry name" value="GLUCONATE OPERON TRANSCRIPTIONAL REPRESSOR"/>
    <property type="match status" value="1"/>
</dbReference>
<dbReference type="Gene3D" id="1.10.10.10">
    <property type="entry name" value="Winged helix-like DNA-binding domain superfamily/Winged helix DNA-binding domain"/>
    <property type="match status" value="1"/>
</dbReference>
<gene>
    <name evidence="5" type="primary">mcbR_2</name>
    <name evidence="5" type="ORF">MB901379_03510</name>
</gene>
<dbReference type="PROSITE" id="PS50949">
    <property type="entry name" value="HTH_GNTR"/>
    <property type="match status" value="1"/>
</dbReference>
<dbReference type="Gene3D" id="1.20.120.530">
    <property type="entry name" value="GntR ligand-binding domain-like"/>
    <property type="match status" value="1"/>
</dbReference>
<keyword evidence="1" id="KW-0805">Transcription regulation</keyword>
<dbReference type="AlphaFoldDB" id="A0A3S4CXV0"/>
<dbReference type="GO" id="GO:0003700">
    <property type="term" value="F:DNA-binding transcription factor activity"/>
    <property type="evidence" value="ECO:0007669"/>
    <property type="project" value="InterPro"/>
</dbReference>
<dbReference type="InterPro" id="IPR036388">
    <property type="entry name" value="WH-like_DNA-bd_sf"/>
</dbReference>
<dbReference type="InterPro" id="IPR000524">
    <property type="entry name" value="Tscrpt_reg_HTH_GntR"/>
</dbReference>
<dbReference type="InterPro" id="IPR011711">
    <property type="entry name" value="GntR_C"/>
</dbReference>
<evidence type="ECO:0000259" key="4">
    <source>
        <dbReference type="PROSITE" id="PS50949"/>
    </source>
</evidence>
<dbReference type="SUPFAM" id="SSF46785">
    <property type="entry name" value="Winged helix' DNA-binding domain"/>
    <property type="match status" value="1"/>
</dbReference>
<dbReference type="RefSeq" id="WP_158017678.1">
    <property type="nucleotide sequence ID" value="NZ_CBCSKE010000011.1"/>
</dbReference>
<dbReference type="OrthoDB" id="3864082at2"/>
<evidence type="ECO:0000313" key="5">
    <source>
        <dbReference type="EMBL" id="VDM89924.1"/>
    </source>
</evidence>
<sequence>MIVPDFAARPQLSEGVARFVRKRIYEGSYAAGEYIRLDQLAAELGISVTPVREALFTLCAEGLVAQQPRRGFVVLPVTKKDLVDVANVQAQVGGELAARAAINISDEQLRQLNTIQARLEEAYAADDDEMTVRLNHEFHRAINIAADSPKLAQLMSQITRYAPEWVFPTIEHWPAQAVRDHRRVLSALNKRDDKLARAAMAEHLAASAVPLIDHLVARGVVSEAGPSDTGIGSPRRG</sequence>
<dbReference type="InterPro" id="IPR036390">
    <property type="entry name" value="WH_DNA-bd_sf"/>
</dbReference>